<feature type="repeat" description="WD" evidence="6">
    <location>
        <begin position="118"/>
        <end position="159"/>
    </location>
</feature>
<dbReference type="GO" id="GO:0005730">
    <property type="term" value="C:nucleolus"/>
    <property type="evidence" value="ECO:0007669"/>
    <property type="project" value="UniProtKB-SubCell"/>
</dbReference>
<keyword evidence="9" id="KW-1185">Reference proteome</keyword>
<dbReference type="Gene3D" id="2.130.10.10">
    <property type="entry name" value="YVTN repeat-like/Quinoprotein amine dehydrogenase"/>
    <property type="match status" value="2"/>
</dbReference>
<dbReference type="InterPro" id="IPR018983">
    <property type="entry name" value="U3_snoRNA-assocProt_15_C"/>
</dbReference>
<dbReference type="GO" id="GO:0006364">
    <property type="term" value="P:rRNA processing"/>
    <property type="evidence" value="ECO:0007669"/>
    <property type="project" value="UniProtKB-KW"/>
</dbReference>
<keyword evidence="4" id="KW-0677">Repeat</keyword>
<evidence type="ECO:0000256" key="1">
    <source>
        <dbReference type="ARBA" id="ARBA00004604"/>
    </source>
</evidence>
<dbReference type="Pfam" id="PF00400">
    <property type="entry name" value="WD40"/>
    <property type="match status" value="3"/>
</dbReference>
<dbReference type="InterPro" id="IPR036322">
    <property type="entry name" value="WD40_repeat_dom_sf"/>
</dbReference>
<keyword evidence="2" id="KW-0698">rRNA processing</keyword>
<protein>
    <submittedName>
        <fullName evidence="8">SnoRNA-binding rRNA-processing protein</fullName>
    </submittedName>
</protein>
<evidence type="ECO:0000256" key="3">
    <source>
        <dbReference type="ARBA" id="ARBA00022574"/>
    </source>
</evidence>
<dbReference type="FunFam" id="2.130.10.10:FF:001192">
    <property type="entry name" value="Protein SLOW WALKER 1"/>
    <property type="match status" value="1"/>
</dbReference>
<feature type="repeat" description="WD" evidence="6">
    <location>
        <begin position="160"/>
        <end position="202"/>
    </location>
</feature>
<organism evidence="8 9">
    <name type="scientific">Geranomyces variabilis</name>
    <dbReference type="NCBI Taxonomy" id="109894"/>
    <lineage>
        <taxon>Eukaryota</taxon>
        <taxon>Fungi</taxon>
        <taxon>Fungi incertae sedis</taxon>
        <taxon>Chytridiomycota</taxon>
        <taxon>Chytridiomycota incertae sedis</taxon>
        <taxon>Chytridiomycetes</taxon>
        <taxon>Spizellomycetales</taxon>
        <taxon>Powellomycetaceae</taxon>
        <taxon>Geranomyces</taxon>
    </lineage>
</organism>
<dbReference type="PROSITE" id="PS50294">
    <property type="entry name" value="WD_REPEATS_REGION"/>
    <property type="match status" value="3"/>
</dbReference>
<dbReference type="PANTHER" id="PTHR19924:SF26">
    <property type="entry name" value="U3 SMALL NUCLEOLAR RNA-ASSOCIATED PROTEIN 15 HOMOLOG"/>
    <property type="match status" value="1"/>
</dbReference>
<comment type="caution">
    <text evidence="8">The sequence shown here is derived from an EMBL/GenBank/DDBJ whole genome shotgun (WGS) entry which is preliminary data.</text>
</comment>
<dbReference type="SUPFAM" id="SSF50978">
    <property type="entry name" value="WD40 repeat-like"/>
    <property type="match status" value="1"/>
</dbReference>
<dbReference type="InterPro" id="IPR015943">
    <property type="entry name" value="WD40/YVTN_repeat-like_dom_sf"/>
</dbReference>
<dbReference type="InterPro" id="IPR020472">
    <property type="entry name" value="WD40_PAC1"/>
</dbReference>
<dbReference type="InterPro" id="IPR001680">
    <property type="entry name" value="WD40_rpt"/>
</dbReference>
<reference evidence="8" key="1">
    <citation type="submission" date="2020-05" db="EMBL/GenBank/DDBJ databases">
        <title>Phylogenomic resolution of chytrid fungi.</title>
        <authorList>
            <person name="Stajich J.E."/>
            <person name="Amses K."/>
            <person name="Simmons R."/>
            <person name="Seto K."/>
            <person name="Myers J."/>
            <person name="Bonds A."/>
            <person name="Quandt C.A."/>
            <person name="Barry K."/>
            <person name="Liu P."/>
            <person name="Grigoriev I."/>
            <person name="Longcore J.E."/>
            <person name="James T.Y."/>
        </authorList>
    </citation>
    <scope>NUCLEOTIDE SEQUENCE</scope>
    <source>
        <strain evidence="8">JEL0379</strain>
    </source>
</reference>
<accession>A0AAD5TJI5</accession>
<dbReference type="SMART" id="SM00320">
    <property type="entry name" value="WD40"/>
    <property type="match status" value="7"/>
</dbReference>
<keyword evidence="3 6" id="KW-0853">WD repeat</keyword>
<dbReference type="Pfam" id="PF09384">
    <property type="entry name" value="UTP15_C"/>
    <property type="match status" value="1"/>
</dbReference>
<evidence type="ECO:0000256" key="4">
    <source>
        <dbReference type="ARBA" id="ARBA00022737"/>
    </source>
</evidence>
<proteinExistence type="predicted"/>
<evidence type="ECO:0000313" key="8">
    <source>
        <dbReference type="EMBL" id="KAJ3177008.1"/>
    </source>
</evidence>
<name>A0AAD5TJI5_9FUNG</name>
<keyword evidence="5" id="KW-0539">Nucleus</keyword>
<comment type="subcellular location">
    <subcellularLocation>
        <location evidence="1">Nucleus</location>
        <location evidence="1">Nucleolus</location>
    </subcellularLocation>
</comment>
<evidence type="ECO:0000256" key="5">
    <source>
        <dbReference type="ARBA" id="ARBA00023242"/>
    </source>
</evidence>
<dbReference type="PROSITE" id="PS50082">
    <property type="entry name" value="WD_REPEATS_2"/>
    <property type="match status" value="3"/>
</dbReference>
<dbReference type="PROSITE" id="PS00678">
    <property type="entry name" value="WD_REPEATS_1"/>
    <property type="match status" value="1"/>
</dbReference>
<dbReference type="EMBL" id="JADGJQ010000036">
    <property type="protein sequence ID" value="KAJ3177008.1"/>
    <property type="molecule type" value="Genomic_DNA"/>
</dbReference>
<evidence type="ECO:0000259" key="7">
    <source>
        <dbReference type="Pfam" id="PF09384"/>
    </source>
</evidence>
<dbReference type="InterPro" id="IPR019775">
    <property type="entry name" value="WD40_repeat_CS"/>
</dbReference>
<sequence length="497" mass="54800">MSDYKKVPILQFPKAAGRRTTEATYWRKFKSPILLKEFAAVTSIHFSPLAPHDFAVTSSTRVQLYSTSTHTVKKTISRFQDTAYSGNVRGDGKLLVAGDATGLVQLFDLGSRAILRTMRGHDGPVRVARFSPDHKQILSGSDDKTVRVWDVATEKETAVFVGHDDYVRAGLVSEDNPHLVLSGSYDHTVRLWDARAPATAAMTMRHGAPVEALLMFPGSGLAASAGGNQVKLWDILGGGRHIQTLANHQKTITCMTFDGSGTRILTGSLDHHLKIYSVRDYKVVHSIKYPAPISSVGVSPNDTHLVVGMNNGLLSIRQRMVKTAELVTSAAKDEPRRGTSKFLNRGAAYVPEVHDIRVEATRRKQLKAYDKLMRAYRYGDALDTALTGSHNIVTVVSLMEELRNRDGLRTALGGRDDKSLEPVLRFVAKNIATPRYANFLIDVANILLDMYEPVFGQAPVIDELLSRLRIKVSQEVQLQARLSEVMGFMAALLVVPK</sequence>
<evidence type="ECO:0000256" key="6">
    <source>
        <dbReference type="PROSITE-ProRule" id="PRU00221"/>
    </source>
</evidence>
<dbReference type="AlphaFoldDB" id="A0AAD5TJI5"/>
<feature type="repeat" description="WD" evidence="6">
    <location>
        <begin position="245"/>
        <end position="286"/>
    </location>
</feature>
<evidence type="ECO:0000313" key="9">
    <source>
        <dbReference type="Proteomes" id="UP001212152"/>
    </source>
</evidence>
<gene>
    <name evidence="8" type="primary">UTP15</name>
    <name evidence="8" type="ORF">HDU87_004724</name>
</gene>
<dbReference type="PRINTS" id="PR00320">
    <property type="entry name" value="GPROTEINBRPT"/>
</dbReference>
<feature type="domain" description="U3 small nucleolar RNA-associated protein 15 C-terminal" evidence="7">
    <location>
        <begin position="349"/>
        <end position="491"/>
    </location>
</feature>
<dbReference type="GO" id="GO:0045943">
    <property type="term" value="P:positive regulation of transcription by RNA polymerase I"/>
    <property type="evidence" value="ECO:0007669"/>
    <property type="project" value="TreeGrafter"/>
</dbReference>
<dbReference type="CDD" id="cd00200">
    <property type="entry name" value="WD40"/>
    <property type="match status" value="1"/>
</dbReference>
<dbReference type="PANTHER" id="PTHR19924">
    <property type="entry name" value="UTP15 U3 SMALL NUCLEOLAR RNA-ASSOCIATED PROTEIN 15 FAMILY MEMBER"/>
    <property type="match status" value="1"/>
</dbReference>
<dbReference type="Proteomes" id="UP001212152">
    <property type="component" value="Unassembled WGS sequence"/>
</dbReference>
<evidence type="ECO:0000256" key="2">
    <source>
        <dbReference type="ARBA" id="ARBA00022552"/>
    </source>
</evidence>